<feature type="transmembrane region" description="Helical" evidence="10">
    <location>
        <begin position="190"/>
        <end position="214"/>
    </location>
</feature>
<keyword evidence="6 10" id="KW-1133">Transmembrane helix</keyword>
<keyword evidence="3 9" id="KW-0813">Transport</keyword>
<feature type="transmembrane region" description="Helical" evidence="10">
    <location>
        <begin position="353"/>
        <end position="374"/>
    </location>
</feature>
<protein>
    <recommendedName>
        <fullName evidence="8">Quinate transporter</fullName>
    </recommendedName>
</protein>
<dbReference type="AlphaFoldDB" id="A0A6A6GD13"/>
<dbReference type="PANTHER" id="PTHR48022:SF34">
    <property type="entry name" value="MAJOR FACILITATOR SUPERFAMILY (MFS) PROFILE DOMAIN-CONTAINING PROTEIN-RELATED"/>
    <property type="match status" value="1"/>
</dbReference>
<dbReference type="FunFam" id="1.20.1250.20:FF:000026">
    <property type="entry name" value="MFS quinate transporter QutD"/>
    <property type="match status" value="1"/>
</dbReference>
<sequence>MGILTLVEDRPTPKAVYNWRVYMCAAVASFAACMIGYDSAFIGTTLALPSFVKEFQLGTLSAPQRALINSNIVSVYQAGAFFGAISAYPFAYYLGRKKSLYVYASIFQVGAGIMLGANRARGLGLIYGGRVLAGLGVGGSSMLVPIYISELSPPAIRGRLVGIYEFGWQIGGLVGFWINYGVNTTMPESWSQWIIPFAVQLIPGGLLLFGTFFLKESPRWLLTKNRRDEAMKNLCWIRKLNADDIYIVEEVGLIDAAITADTSRIGSGFWAPFKAAARDKKVLYRLFLGSMLFLWQNGSGINAVNYYSPTVFRSLGITGTNTGFLTTGLFGVVKTVLTFIWLLYLIDHLGRRQLLMIGACGGSVCMWIIGAYVYRSNPNANASGTNAAPTSGGIAAIFFFYLWTAFYTPSWNGTPWVLNSEMFDTASRPLGQASAAASNWFYNFIVSRFTPQMFLKMGRSGCGVYFFFASLMIVSVFFVFFLIPETKSVPLEYMDRLFEVKPVWQANKTVLAEVRQRDEEFRHDAEGADLSVAKEKLDKLERTSDV</sequence>
<dbReference type="InterPro" id="IPR005829">
    <property type="entry name" value="Sugar_transporter_CS"/>
</dbReference>
<reference evidence="13" key="1">
    <citation type="journal article" date="2020" name="Stud. Mycol.">
        <title>101 Dothideomycetes genomes: A test case for predicting lifestyles and emergence of pathogens.</title>
        <authorList>
            <person name="Haridas S."/>
            <person name="Albert R."/>
            <person name="Binder M."/>
            <person name="Bloem J."/>
            <person name="LaButti K."/>
            <person name="Salamov A."/>
            <person name="Andreopoulos B."/>
            <person name="Baker S."/>
            <person name="Barry K."/>
            <person name="Bills G."/>
            <person name="Bluhm B."/>
            <person name="Cannon C."/>
            <person name="Castanera R."/>
            <person name="Culley D."/>
            <person name="Daum C."/>
            <person name="Ezra D."/>
            <person name="Gonzalez J."/>
            <person name="Henrissat B."/>
            <person name="Kuo A."/>
            <person name="Liang C."/>
            <person name="Lipzen A."/>
            <person name="Lutzoni F."/>
            <person name="Magnuson J."/>
            <person name="Mondo S."/>
            <person name="Nolan M."/>
            <person name="Ohm R."/>
            <person name="Pangilinan J."/>
            <person name="Park H.-J."/>
            <person name="Ramirez L."/>
            <person name="Alfaro M."/>
            <person name="Sun H."/>
            <person name="Tritt A."/>
            <person name="Yoshinaga Y."/>
            <person name="Zwiers L.-H."/>
            <person name="Turgeon B."/>
            <person name="Goodwin S."/>
            <person name="Spatafora J."/>
            <person name="Crous P."/>
            <person name="Grigoriev I."/>
        </authorList>
    </citation>
    <scope>NUCLEOTIDE SEQUENCE [LARGE SCALE GENOMIC DNA]</scope>
    <source>
        <strain evidence="13">CECT 20119</strain>
    </source>
</reference>
<feature type="transmembrane region" description="Helical" evidence="10">
    <location>
        <begin position="72"/>
        <end position="93"/>
    </location>
</feature>
<evidence type="ECO:0000256" key="6">
    <source>
        <dbReference type="ARBA" id="ARBA00022989"/>
    </source>
</evidence>
<evidence type="ECO:0000256" key="4">
    <source>
        <dbReference type="ARBA" id="ARBA00022692"/>
    </source>
</evidence>
<dbReference type="NCBIfam" id="TIGR00879">
    <property type="entry name" value="SP"/>
    <property type="match status" value="1"/>
</dbReference>
<feature type="transmembrane region" description="Helical" evidence="10">
    <location>
        <begin position="21"/>
        <end position="52"/>
    </location>
</feature>
<dbReference type="SUPFAM" id="SSF103473">
    <property type="entry name" value="MFS general substrate transporter"/>
    <property type="match status" value="1"/>
</dbReference>
<evidence type="ECO:0000259" key="11">
    <source>
        <dbReference type="PROSITE" id="PS50850"/>
    </source>
</evidence>
<evidence type="ECO:0000256" key="7">
    <source>
        <dbReference type="ARBA" id="ARBA00023136"/>
    </source>
</evidence>
<evidence type="ECO:0000313" key="13">
    <source>
        <dbReference type="Proteomes" id="UP000799538"/>
    </source>
</evidence>
<evidence type="ECO:0000256" key="5">
    <source>
        <dbReference type="ARBA" id="ARBA00022911"/>
    </source>
</evidence>
<evidence type="ECO:0000256" key="9">
    <source>
        <dbReference type="RuleBase" id="RU003346"/>
    </source>
</evidence>
<accession>A0A6A6GD13</accession>
<feature type="domain" description="Major facilitator superfamily (MFS) profile" evidence="11">
    <location>
        <begin position="24"/>
        <end position="487"/>
    </location>
</feature>
<dbReference type="OrthoDB" id="508119at2759"/>
<dbReference type="Gene3D" id="1.20.1250.20">
    <property type="entry name" value="MFS general substrate transporter like domains"/>
    <property type="match status" value="2"/>
</dbReference>
<gene>
    <name evidence="12" type="ORF">BDZ85DRAFT_217443</name>
</gene>
<evidence type="ECO:0000256" key="3">
    <source>
        <dbReference type="ARBA" id="ARBA00022448"/>
    </source>
</evidence>
<evidence type="ECO:0000256" key="8">
    <source>
        <dbReference type="ARBA" id="ARBA00043213"/>
    </source>
</evidence>
<dbReference type="Pfam" id="PF00083">
    <property type="entry name" value="Sugar_tr"/>
    <property type="match status" value="1"/>
</dbReference>
<evidence type="ECO:0000256" key="1">
    <source>
        <dbReference type="ARBA" id="ARBA00004141"/>
    </source>
</evidence>
<dbReference type="GO" id="GO:0016020">
    <property type="term" value="C:membrane"/>
    <property type="evidence" value="ECO:0007669"/>
    <property type="project" value="UniProtKB-SubCell"/>
</dbReference>
<dbReference type="PROSITE" id="PS00216">
    <property type="entry name" value="SUGAR_TRANSPORT_1"/>
    <property type="match status" value="1"/>
</dbReference>
<feature type="transmembrane region" description="Helical" evidence="10">
    <location>
        <begin position="462"/>
        <end position="483"/>
    </location>
</feature>
<feature type="transmembrane region" description="Helical" evidence="10">
    <location>
        <begin position="324"/>
        <end position="346"/>
    </location>
</feature>
<evidence type="ECO:0000313" key="12">
    <source>
        <dbReference type="EMBL" id="KAF2223622.1"/>
    </source>
</evidence>
<feature type="transmembrane region" description="Helical" evidence="10">
    <location>
        <begin position="100"/>
        <end position="118"/>
    </location>
</feature>
<dbReference type="InterPro" id="IPR036259">
    <property type="entry name" value="MFS_trans_sf"/>
</dbReference>
<evidence type="ECO:0000256" key="10">
    <source>
        <dbReference type="SAM" id="Phobius"/>
    </source>
</evidence>
<organism evidence="12 13">
    <name type="scientific">Elsinoe ampelina</name>
    <dbReference type="NCBI Taxonomy" id="302913"/>
    <lineage>
        <taxon>Eukaryota</taxon>
        <taxon>Fungi</taxon>
        <taxon>Dikarya</taxon>
        <taxon>Ascomycota</taxon>
        <taxon>Pezizomycotina</taxon>
        <taxon>Dothideomycetes</taxon>
        <taxon>Dothideomycetidae</taxon>
        <taxon>Myriangiales</taxon>
        <taxon>Elsinoaceae</taxon>
        <taxon>Elsinoe</taxon>
    </lineage>
</organism>
<dbReference type="PANTHER" id="PTHR48022">
    <property type="entry name" value="PLASTIDIC GLUCOSE TRANSPORTER 4"/>
    <property type="match status" value="1"/>
</dbReference>
<comment type="similarity">
    <text evidence="2 9">Belongs to the major facilitator superfamily. Sugar transporter (TC 2.A.1.1) family.</text>
</comment>
<dbReference type="GO" id="GO:0005351">
    <property type="term" value="F:carbohydrate:proton symporter activity"/>
    <property type="evidence" value="ECO:0007669"/>
    <property type="project" value="TreeGrafter"/>
</dbReference>
<keyword evidence="13" id="KW-1185">Reference proteome</keyword>
<dbReference type="Proteomes" id="UP000799538">
    <property type="component" value="Unassembled WGS sequence"/>
</dbReference>
<feature type="transmembrane region" description="Helical" evidence="10">
    <location>
        <begin position="160"/>
        <end position="178"/>
    </location>
</feature>
<dbReference type="EMBL" id="ML992506">
    <property type="protein sequence ID" value="KAF2223622.1"/>
    <property type="molecule type" value="Genomic_DNA"/>
</dbReference>
<dbReference type="PRINTS" id="PR00171">
    <property type="entry name" value="SUGRTRNSPORT"/>
</dbReference>
<evidence type="ECO:0000256" key="2">
    <source>
        <dbReference type="ARBA" id="ARBA00010992"/>
    </source>
</evidence>
<dbReference type="PROSITE" id="PS00217">
    <property type="entry name" value="SUGAR_TRANSPORT_2"/>
    <property type="match status" value="1"/>
</dbReference>
<comment type="subcellular location">
    <subcellularLocation>
        <location evidence="1">Membrane</location>
        <topology evidence="1">Multi-pass membrane protein</topology>
    </subcellularLocation>
</comment>
<keyword evidence="4 10" id="KW-0812">Transmembrane</keyword>
<feature type="transmembrane region" description="Helical" evidence="10">
    <location>
        <begin position="386"/>
        <end position="406"/>
    </location>
</feature>
<dbReference type="InterPro" id="IPR050360">
    <property type="entry name" value="MFS_Sugar_Transporters"/>
</dbReference>
<feature type="transmembrane region" description="Helical" evidence="10">
    <location>
        <begin position="282"/>
        <end position="304"/>
    </location>
</feature>
<keyword evidence="7 10" id="KW-0472">Membrane</keyword>
<name>A0A6A6GD13_9PEZI</name>
<dbReference type="InterPro" id="IPR005828">
    <property type="entry name" value="MFS_sugar_transport-like"/>
</dbReference>
<proteinExistence type="inferred from homology"/>
<dbReference type="InterPro" id="IPR020846">
    <property type="entry name" value="MFS_dom"/>
</dbReference>
<dbReference type="InterPro" id="IPR003663">
    <property type="entry name" value="Sugar/inositol_transpt"/>
</dbReference>
<feature type="transmembrane region" description="Helical" evidence="10">
    <location>
        <begin position="124"/>
        <end position="148"/>
    </location>
</feature>
<dbReference type="PROSITE" id="PS50850">
    <property type="entry name" value="MFS"/>
    <property type="match status" value="1"/>
</dbReference>
<keyword evidence="5" id="KW-0672">Quinate metabolism</keyword>